<evidence type="ECO:0000259" key="4">
    <source>
        <dbReference type="PROSITE" id="PS50949"/>
    </source>
</evidence>
<dbReference type="InterPro" id="IPR000524">
    <property type="entry name" value="Tscrpt_reg_HTH_GntR"/>
</dbReference>
<dbReference type="SUPFAM" id="SSF48008">
    <property type="entry name" value="GntR ligand-binding domain-like"/>
    <property type="match status" value="1"/>
</dbReference>
<dbReference type="InterPro" id="IPR011711">
    <property type="entry name" value="GntR_C"/>
</dbReference>
<name>A0A543P9W8_9ACTN</name>
<dbReference type="Proteomes" id="UP000319865">
    <property type="component" value="Unassembled WGS sequence"/>
</dbReference>
<dbReference type="InterPro" id="IPR036388">
    <property type="entry name" value="WH-like_DNA-bd_sf"/>
</dbReference>
<dbReference type="InterPro" id="IPR008920">
    <property type="entry name" value="TF_FadR/GntR_C"/>
</dbReference>
<dbReference type="Pfam" id="PF00392">
    <property type="entry name" value="GntR"/>
    <property type="match status" value="1"/>
</dbReference>
<sequence length="238" mass="25984">MSDGLAPSNADLFRPVAVGRISQAIVEQVRALIRTGELGIGARLPSERELGERFGVSRVTVREALRVLEASGLIEIRVGSRGGAFVTAPTTRRVGEGITDLLSLSALSAAEVTEAREVFELGIVPLVCERATEGELDELVQLCDEAERARDAGTYTVTMSFDFHLQVAAAAHNPALVMLMRSLREPVLMSLREAQHEGRQGVAEHRTFVEAVRTRDPDRAQRIMADHLQRTARRVAGH</sequence>
<dbReference type="SMART" id="SM00895">
    <property type="entry name" value="FCD"/>
    <property type="match status" value="1"/>
</dbReference>
<dbReference type="PROSITE" id="PS50949">
    <property type="entry name" value="HTH_GNTR"/>
    <property type="match status" value="1"/>
</dbReference>
<dbReference type="CDD" id="cd07377">
    <property type="entry name" value="WHTH_GntR"/>
    <property type="match status" value="1"/>
</dbReference>
<evidence type="ECO:0000256" key="2">
    <source>
        <dbReference type="ARBA" id="ARBA00023125"/>
    </source>
</evidence>
<keyword evidence="6" id="KW-1185">Reference proteome</keyword>
<dbReference type="PRINTS" id="PR00035">
    <property type="entry name" value="HTHGNTR"/>
</dbReference>
<evidence type="ECO:0000256" key="3">
    <source>
        <dbReference type="ARBA" id="ARBA00023163"/>
    </source>
</evidence>
<reference evidence="5 6" key="1">
    <citation type="submission" date="2019-06" db="EMBL/GenBank/DDBJ databases">
        <title>Sequencing the genomes of 1000 actinobacteria strains.</title>
        <authorList>
            <person name="Klenk H.-P."/>
        </authorList>
    </citation>
    <scope>NUCLEOTIDE SEQUENCE [LARGE SCALE GENOMIC DNA]</scope>
    <source>
        <strain evidence="5 6">DSM 46837</strain>
    </source>
</reference>
<protein>
    <submittedName>
        <fullName evidence="5">GntR family transcriptional regulator</fullName>
    </submittedName>
</protein>
<organism evidence="5 6">
    <name type="scientific">Blastococcus colisei</name>
    <dbReference type="NCBI Taxonomy" id="1564162"/>
    <lineage>
        <taxon>Bacteria</taxon>
        <taxon>Bacillati</taxon>
        <taxon>Actinomycetota</taxon>
        <taxon>Actinomycetes</taxon>
        <taxon>Geodermatophilales</taxon>
        <taxon>Geodermatophilaceae</taxon>
        <taxon>Blastococcus</taxon>
    </lineage>
</organism>
<dbReference type="Pfam" id="PF07729">
    <property type="entry name" value="FCD"/>
    <property type="match status" value="1"/>
</dbReference>
<gene>
    <name evidence="5" type="ORF">FHU33_0234</name>
</gene>
<comment type="caution">
    <text evidence="5">The sequence shown here is derived from an EMBL/GenBank/DDBJ whole genome shotgun (WGS) entry which is preliminary data.</text>
</comment>
<feature type="domain" description="HTH gntR-type" evidence="4">
    <location>
        <begin position="19"/>
        <end position="89"/>
    </location>
</feature>
<dbReference type="PANTHER" id="PTHR43537">
    <property type="entry name" value="TRANSCRIPTIONAL REGULATOR, GNTR FAMILY"/>
    <property type="match status" value="1"/>
</dbReference>
<accession>A0A543P9W8</accession>
<dbReference type="Gene3D" id="1.10.10.10">
    <property type="entry name" value="Winged helix-like DNA-binding domain superfamily/Winged helix DNA-binding domain"/>
    <property type="match status" value="1"/>
</dbReference>
<evidence type="ECO:0000313" key="6">
    <source>
        <dbReference type="Proteomes" id="UP000319865"/>
    </source>
</evidence>
<dbReference type="EMBL" id="VFQE01000001">
    <property type="protein sequence ID" value="TQN40883.1"/>
    <property type="molecule type" value="Genomic_DNA"/>
</dbReference>
<dbReference type="RefSeq" id="WP_211354958.1">
    <property type="nucleotide sequence ID" value="NZ_VFQE01000001.1"/>
</dbReference>
<dbReference type="SMART" id="SM00345">
    <property type="entry name" value="HTH_GNTR"/>
    <property type="match status" value="1"/>
</dbReference>
<evidence type="ECO:0000256" key="1">
    <source>
        <dbReference type="ARBA" id="ARBA00023015"/>
    </source>
</evidence>
<keyword evidence="3" id="KW-0804">Transcription</keyword>
<dbReference type="GO" id="GO:0003700">
    <property type="term" value="F:DNA-binding transcription factor activity"/>
    <property type="evidence" value="ECO:0007669"/>
    <property type="project" value="InterPro"/>
</dbReference>
<dbReference type="AlphaFoldDB" id="A0A543P9W8"/>
<keyword evidence="1" id="KW-0805">Transcription regulation</keyword>
<keyword evidence="2" id="KW-0238">DNA-binding</keyword>
<dbReference type="InterPro" id="IPR036390">
    <property type="entry name" value="WH_DNA-bd_sf"/>
</dbReference>
<proteinExistence type="predicted"/>
<dbReference type="Gene3D" id="1.20.120.530">
    <property type="entry name" value="GntR ligand-binding domain-like"/>
    <property type="match status" value="1"/>
</dbReference>
<evidence type="ECO:0000313" key="5">
    <source>
        <dbReference type="EMBL" id="TQN40883.1"/>
    </source>
</evidence>
<dbReference type="PANTHER" id="PTHR43537:SF5">
    <property type="entry name" value="UXU OPERON TRANSCRIPTIONAL REGULATOR"/>
    <property type="match status" value="1"/>
</dbReference>
<dbReference type="SUPFAM" id="SSF46785">
    <property type="entry name" value="Winged helix' DNA-binding domain"/>
    <property type="match status" value="1"/>
</dbReference>
<dbReference type="GO" id="GO:0003677">
    <property type="term" value="F:DNA binding"/>
    <property type="evidence" value="ECO:0007669"/>
    <property type="project" value="UniProtKB-KW"/>
</dbReference>